<protein>
    <submittedName>
        <fullName evidence="4">Efflux transporter outer membrane subunit</fullName>
    </submittedName>
</protein>
<keyword evidence="2" id="KW-1134">Transmembrane beta strand</keyword>
<dbReference type="InterPro" id="IPR010131">
    <property type="entry name" value="MdtP/NodT-like"/>
</dbReference>
<accession>A0ABS8KSN3</accession>
<keyword evidence="2" id="KW-0564">Palmitate</keyword>
<dbReference type="EMBL" id="JAJISD010000002">
    <property type="protein sequence ID" value="MCC8428656.1"/>
    <property type="molecule type" value="Genomic_DNA"/>
</dbReference>
<evidence type="ECO:0000313" key="5">
    <source>
        <dbReference type="Proteomes" id="UP001198862"/>
    </source>
</evidence>
<feature type="region of interest" description="Disordered" evidence="3">
    <location>
        <begin position="489"/>
        <end position="511"/>
    </location>
</feature>
<keyword evidence="2" id="KW-0449">Lipoprotein</keyword>
<evidence type="ECO:0000256" key="2">
    <source>
        <dbReference type="RuleBase" id="RU362097"/>
    </source>
</evidence>
<sequence>MRLCPPFVAALSTSVMIGCSAGPDFERPDRPSATRYTAEPLALQTTAAPGPGGAAQTFVPEMDIPGEWWTLFQSPQLDVLVKEALRANPDIEAAQAALRQSRQLLFAQQGSLFPTLSANALGQQQLASAAASGMTGDATMYGVTSGSLNIAYSPDVFGGVRRAVESRAALAEFQRFELEAAYLSLSANVVVAAINVASLQAQIDATRDIIRIVGDSLRVVRLQLDLGGASAADVLAQEAILAQIEATLPPLQKQLALQRNQLMRLLGRSPDQDRGETFDLAKLKLPTELPVSLPSQLVEQRPDVRAAEAQLRAASADIGVAVANQMPQFTITAALGLTSAGISSLFVPGSGIWSVGLGIAQTLFDGGRLDSQRKAAIAAYERAAAQYRGVVLSAFQDVANALRSLQIDAEALRVQVAAEQTAAASLRLAEQQYQLGGVNYLILLNAQQTYQTAVINRLRAQATRYSDTAALFQALGGGWWNRRDVDPKSMGEPSRFSLPPIQDIKLPRAGR</sequence>
<keyword evidence="2" id="KW-0812">Transmembrane</keyword>
<evidence type="ECO:0000256" key="1">
    <source>
        <dbReference type="ARBA" id="ARBA00007613"/>
    </source>
</evidence>
<name>A0ABS8KSN3_9HYPH</name>
<gene>
    <name evidence="4" type="ORF">LJ725_06760</name>
</gene>
<keyword evidence="5" id="KW-1185">Reference proteome</keyword>
<dbReference type="RefSeq" id="WP_230549870.1">
    <property type="nucleotide sequence ID" value="NZ_JAJISD010000002.1"/>
</dbReference>
<comment type="caution">
    <text evidence="4">The sequence shown here is derived from an EMBL/GenBank/DDBJ whole genome shotgun (WGS) entry which is preliminary data.</text>
</comment>
<comment type="similarity">
    <text evidence="1 2">Belongs to the outer membrane factor (OMF) (TC 1.B.17) family.</text>
</comment>
<dbReference type="InterPro" id="IPR003423">
    <property type="entry name" value="OMP_efflux"/>
</dbReference>
<proteinExistence type="inferred from homology"/>
<evidence type="ECO:0000256" key="3">
    <source>
        <dbReference type="SAM" id="MobiDB-lite"/>
    </source>
</evidence>
<dbReference type="Gene3D" id="2.20.200.10">
    <property type="entry name" value="Outer membrane efflux proteins (OEP)"/>
    <property type="match status" value="1"/>
</dbReference>
<reference evidence="4 5" key="1">
    <citation type="submission" date="2021-11" db="EMBL/GenBank/DDBJ databases">
        <authorList>
            <person name="Lee D.-H."/>
            <person name="Kim S.-B."/>
        </authorList>
    </citation>
    <scope>NUCLEOTIDE SEQUENCE [LARGE SCALE GENOMIC DNA]</scope>
    <source>
        <strain evidence="4 5">KCTC 52223</strain>
    </source>
</reference>
<dbReference type="PANTHER" id="PTHR30203">
    <property type="entry name" value="OUTER MEMBRANE CATION EFFLUX PROTEIN"/>
    <property type="match status" value="1"/>
</dbReference>
<dbReference type="Gene3D" id="1.20.1600.10">
    <property type="entry name" value="Outer membrane efflux proteins (OEP)"/>
    <property type="match status" value="1"/>
</dbReference>
<keyword evidence="2" id="KW-0472">Membrane</keyword>
<dbReference type="PROSITE" id="PS51257">
    <property type="entry name" value="PROKAR_LIPOPROTEIN"/>
    <property type="match status" value="1"/>
</dbReference>
<organism evidence="4 5">
    <name type="scientific">Reyranella aquatilis</name>
    <dbReference type="NCBI Taxonomy" id="2035356"/>
    <lineage>
        <taxon>Bacteria</taxon>
        <taxon>Pseudomonadati</taxon>
        <taxon>Pseudomonadota</taxon>
        <taxon>Alphaproteobacteria</taxon>
        <taxon>Hyphomicrobiales</taxon>
        <taxon>Reyranellaceae</taxon>
        <taxon>Reyranella</taxon>
    </lineage>
</organism>
<dbReference type="NCBIfam" id="TIGR01845">
    <property type="entry name" value="outer_NodT"/>
    <property type="match status" value="1"/>
</dbReference>
<dbReference type="Proteomes" id="UP001198862">
    <property type="component" value="Unassembled WGS sequence"/>
</dbReference>
<comment type="subcellular location">
    <subcellularLocation>
        <location evidence="2">Cell membrane</location>
        <topology evidence="2">Lipid-anchor</topology>
    </subcellularLocation>
</comment>
<evidence type="ECO:0000313" key="4">
    <source>
        <dbReference type="EMBL" id="MCC8428656.1"/>
    </source>
</evidence>
<dbReference type="SUPFAM" id="SSF56954">
    <property type="entry name" value="Outer membrane efflux proteins (OEP)"/>
    <property type="match status" value="1"/>
</dbReference>
<dbReference type="PANTHER" id="PTHR30203:SF33">
    <property type="entry name" value="BLR4455 PROTEIN"/>
    <property type="match status" value="1"/>
</dbReference>
<dbReference type="Pfam" id="PF02321">
    <property type="entry name" value="OEP"/>
    <property type="match status" value="2"/>
</dbReference>